<proteinExistence type="predicted"/>
<name>A0A9D1DCZ7_9FIRM</name>
<reference evidence="1" key="1">
    <citation type="submission" date="2020-10" db="EMBL/GenBank/DDBJ databases">
        <authorList>
            <person name="Gilroy R."/>
        </authorList>
    </citation>
    <scope>NUCLEOTIDE SEQUENCE</scope>
    <source>
        <strain evidence="1">CHK184-25365</strain>
    </source>
</reference>
<dbReference type="AlphaFoldDB" id="A0A9D1DCZ7"/>
<accession>A0A9D1DCZ7</accession>
<comment type="caution">
    <text evidence="1">The sequence shown here is derived from an EMBL/GenBank/DDBJ whole genome shotgun (WGS) entry which is preliminary data.</text>
</comment>
<dbReference type="EMBL" id="DVGY01000078">
    <property type="protein sequence ID" value="HIR40844.1"/>
    <property type="molecule type" value="Genomic_DNA"/>
</dbReference>
<dbReference type="NCBIfam" id="NF046065">
    <property type="entry name" value="MtxRegRemB"/>
    <property type="match status" value="1"/>
</dbReference>
<organism evidence="1 2">
    <name type="scientific">Candidatus Egerieicola pullicola</name>
    <dbReference type="NCBI Taxonomy" id="2840775"/>
    <lineage>
        <taxon>Bacteria</taxon>
        <taxon>Bacillati</taxon>
        <taxon>Bacillota</taxon>
        <taxon>Clostridia</taxon>
        <taxon>Eubacteriales</taxon>
        <taxon>Oscillospiraceae</taxon>
        <taxon>Oscillospiraceae incertae sedis</taxon>
        <taxon>Candidatus Egerieicola</taxon>
    </lineage>
</organism>
<evidence type="ECO:0000313" key="2">
    <source>
        <dbReference type="Proteomes" id="UP000886749"/>
    </source>
</evidence>
<reference evidence="1" key="2">
    <citation type="journal article" date="2021" name="PeerJ">
        <title>Extensive microbial diversity within the chicken gut microbiome revealed by metagenomics and culture.</title>
        <authorList>
            <person name="Gilroy R."/>
            <person name="Ravi A."/>
            <person name="Getino M."/>
            <person name="Pursley I."/>
            <person name="Horton D.L."/>
            <person name="Alikhan N.F."/>
            <person name="Baker D."/>
            <person name="Gharbi K."/>
            <person name="Hall N."/>
            <person name="Watson M."/>
            <person name="Adriaenssens E.M."/>
            <person name="Foster-Nyarko E."/>
            <person name="Jarju S."/>
            <person name="Secka A."/>
            <person name="Antonio M."/>
            <person name="Oren A."/>
            <person name="Chaudhuri R.R."/>
            <person name="La Ragione R."/>
            <person name="Hildebrand F."/>
            <person name="Pallen M.J."/>
        </authorList>
    </citation>
    <scope>NUCLEOTIDE SEQUENCE</scope>
    <source>
        <strain evidence="1">CHK184-25365</strain>
    </source>
</reference>
<evidence type="ECO:0000313" key="1">
    <source>
        <dbReference type="EMBL" id="HIR40844.1"/>
    </source>
</evidence>
<sequence length="93" mass="10429">MYLFLGRDTVVDSRTVMGIFDFDSTSVSRITREFLSGAGQKHRVVNVSYELPKSFVLCCQNQEFQLYISPVSAQTLKKRALRQTGIYGNGGTV</sequence>
<protein>
    <submittedName>
        <fullName evidence="1">DUF370 domain-containing protein</fullName>
    </submittedName>
</protein>
<dbReference type="Proteomes" id="UP000886749">
    <property type="component" value="Unassembled WGS sequence"/>
</dbReference>
<gene>
    <name evidence="1" type="ORF">IAB36_03345</name>
</gene>